<organism evidence="2 4">
    <name type="scientific">Acinetobacter indicus</name>
    <dbReference type="NCBI Taxonomy" id="756892"/>
    <lineage>
        <taxon>Bacteria</taxon>
        <taxon>Pseudomonadati</taxon>
        <taxon>Pseudomonadota</taxon>
        <taxon>Gammaproteobacteria</taxon>
        <taxon>Moraxellales</taxon>
        <taxon>Moraxellaceae</taxon>
        <taxon>Acinetobacter</taxon>
    </lineage>
</organism>
<reference evidence="1" key="3">
    <citation type="submission" date="2023-10" db="EMBL/GenBank/DDBJ databases">
        <authorList>
            <person name="Sykes E.M.E."/>
            <person name="Khan I.U.H."/>
            <person name="Kumar A."/>
        </authorList>
    </citation>
    <scope>NUCLEOTIDE SEQUENCE</scope>
    <source>
        <strain evidence="1">IK5</strain>
    </source>
</reference>
<accession>A0A0F3LRT8</accession>
<dbReference type="Proteomes" id="UP000503440">
    <property type="component" value="Chromosome"/>
</dbReference>
<proteinExistence type="predicted"/>
<dbReference type="AlphaFoldDB" id="A0A0F3LRT8"/>
<reference evidence="3 5" key="2">
    <citation type="submission" date="2020-02" db="EMBL/GenBank/DDBJ databases">
        <title>Tigecycline-resistant Acinetobacter species from pigs and migratory birds.</title>
        <authorList>
            <person name="Chen C."/>
            <person name="Sun J."/>
            <person name="Liao X.-P."/>
            <person name="Liu Y.-H."/>
        </authorList>
    </citation>
    <scope>NUCLEOTIDE SEQUENCE [LARGE SCALE GENOMIC DNA]</scope>
    <source>
        <strain evidence="3 5">C15_T</strain>
    </source>
</reference>
<dbReference type="Proteomes" id="UP001284654">
    <property type="component" value="Unassembled WGS sequence"/>
</dbReference>
<dbReference type="RefSeq" id="WP_005179099.1">
    <property type="nucleotide sequence ID" value="NZ_CP024620.2"/>
</dbReference>
<evidence type="ECO:0000313" key="2">
    <source>
        <dbReference type="EMBL" id="QIC69835.1"/>
    </source>
</evidence>
<evidence type="ECO:0000313" key="1">
    <source>
        <dbReference type="EMBL" id="MDV4316121.1"/>
    </source>
</evidence>
<dbReference type="GeneID" id="69466308"/>
<reference evidence="2 4" key="1">
    <citation type="submission" date="2019-09" db="EMBL/GenBank/DDBJ databases">
        <title>Non-baumannii Acinetobacter spp. carrying blaNDM-1 isolated in China.</title>
        <authorList>
            <person name="Cui C."/>
            <person name="Chen C."/>
            <person name="Sun J."/>
            <person name="Liu Y."/>
        </authorList>
    </citation>
    <scope>NUCLEOTIDE SEQUENCE [LARGE SCALE GENOMIC DNA]</scope>
    <source>
        <strain evidence="2 4">B18</strain>
    </source>
</reference>
<dbReference type="EMBL" id="CP044455">
    <property type="protein sequence ID" value="QIC69835.1"/>
    <property type="molecule type" value="Genomic_DNA"/>
</dbReference>
<sequence length="96" mass="11058">MSRHIPKSANLTALTISHFYPSLDQCLHALFHYHQGPQLTLKNDPVSSQHVCVQQRTQGRLKKEIRLNKTEVEQANKNRLALYQLLAHVLNQFETA</sequence>
<gene>
    <name evidence="2" type="ORF">FSC09_05190</name>
    <name evidence="3" type="ORF">G0027_13760</name>
    <name evidence="1" type="ORF">MSG88_10155</name>
</gene>
<protein>
    <submittedName>
        <fullName evidence="2">Uncharacterized protein</fullName>
    </submittedName>
</protein>
<evidence type="ECO:0000313" key="3">
    <source>
        <dbReference type="EMBL" id="QOW43806.1"/>
    </source>
</evidence>
<dbReference type="EMBL" id="JAWJYY010000001">
    <property type="protein sequence ID" value="MDV4316121.1"/>
    <property type="molecule type" value="Genomic_DNA"/>
</dbReference>
<dbReference type="EMBL" id="CP048654">
    <property type="protein sequence ID" value="QOW43806.1"/>
    <property type="molecule type" value="Genomic_DNA"/>
</dbReference>
<evidence type="ECO:0000313" key="5">
    <source>
        <dbReference type="Proteomes" id="UP000593812"/>
    </source>
</evidence>
<name>A0A0F3LRT8_9GAMM</name>
<dbReference type="Proteomes" id="UP000593812">
    <property type="component" value="Chromosome"/>
</dbReference>
<dbReference type="KEGG" id="aid:CTZ23_05050"/>
<evidence type="ECO:0000313" key="4">
    <source>
        <dbReference type="Proteomes" id="UP000503440"/>
    </source>
</evidence>